<reference evidence="12 13" key="1">
    <citation type="journal article" date="2012" name="Genome Biol.">
        <title>Sequencing three crocodilian genomes to illuminate the evolution of archosaurs and amniotes.</title>
        <authorList>
            <person name="St John J.A."/>
            <person name="Braun E.L."/>
            <person name="Isberg S.R."/>
            <person name="Miles L.G."/>
            <person name="Chong A.Y."/>
            <person name="Gongora J."/>
            <person name="Dalzell P."/>
            <person name="Moran C."/>
            <person name="Bed'hom B."/>
            <person name="Abzhanov A."/>
            <person name="Burgess S.C."/>
            <person name="Cooksey A.M."/>
            <person name="Castoe T.A."/>
            <person name="Crawford N.G."/>
            <person name="Densmore L.D."/>
            <person name="Drew J.C."/>
            <person name="Edwards S.V."/>
            <person name="Faircloth B.C."/>
            <person name="Fujita M.K."/>
            <person name="Greenwold M.J."/>
            <person name="Hoffmann F.G."/>
            <person name="Howard J.M."/>
            <person name="Iguchi T."/>
            <person name="Janes D.E."/>
            <person name="Khan S.Y."/>
            <person name="Kohno S."/>
            <person name="de Koning A.J."/>
            <person name="Lance S.L."/>
            <person name="McCarthy F.M."/>
            <person name="McCormack J.E."/>
            <person name="Merchant M.E."/>
            <person name="Peterson D.G."/>
            <person name="Pollock D.D."/>
            <person name="Pourmand N."/>
            <person name="Raney B.J."/>
            <person name="Roessler K.A."/>
            <person name="Sanford J.R."/>
            <person name="Sawyer R.H."/>
            <person name="Schmidt C.J."/>
            <person name="Triplett E.W."/>
            <person name="Tuberville T.D."/>
            <person name="Venegas-Anaya M."/>
            <person name="Howard J.T."/>
            <person name="Jarvis E.D."/>
            <person name="Guillette L.J.Jr."/>
            <person name="Glenn T.C."/>
            <person name="Green R.E."/>
            <person name="Ray D.A."/>
        </authorList>
    </citation>
    <scope>NUCLEOTIDE SEQUENCE [LARGE SCALE GENOMIC DNA]</scope>
    <source>
        <strain evidence="12">KSC_2009_1</strain>
    </source>
</reference>
<evidence type="ECO:0000259" key="11">
    <source>
        <dbReference type="PROSITE" id="PS50262"/>
    </source>
</evidence>
<evidence type="ECO:0000256" key="5">
    <source>
        <dbReference type="ARBA" id="ARBA00022725"/>
    </source>
</evidence>
<dbReference type="CDD" id="cd15225">
    <property type="entry name" value="7tmA_OR10A-like"/>
    <property type="match status" value="1"/>
</dbReference>
<dbReference type="FunFam" id="1.20.1070.10:FF:000001">
    <property type="entry name" value="Olfactory receptor"/>
    <property type="match status" value="1"/>
</dbReference>
<protein>
    <recommendedName>
        <fullName evidence="10">Olfactory receptor</fullName>
    </recommendedName>
</protein>
<keyword evidence="4 9" id="KW-0812">Transmembrane</keyword>
<keyword evidence="5 10" id="KW-0552">Olfaction</keyword>
<evidence type="ECO:0000256" key="1">
    <source>
        <dbReference type="ARBA" id="ARBA00004651"/>
    </source>
</evidence>
<dbReference type="GO" id="GO:0004984">
    <property type="term" value="F:olfactory receptor activity"/>
    <property type="evidence" value="ECO:0007669"/>
    <property type="project" value="InterPro"/>
</dbReference>
<feature type="transmembrane region" description="Helical" evidence="10">
    <location>
        <begin position="199"/>
        <end position="218"/>
    </location>
</feature>
<evidence type="ECO:0000256" key="3">
    <source>
        <dbReference type="ARBA" id="ARBA00022606"/>
    </source>
</evidence>
<organism evidence="12 13">
    <name type="scientific">Alligator mississippiensis</name>
    <name type="common">American alligator</name>
    <dbReference type="NCBI Taxonomy" id="8496"/>
    <lineage>
        <taxon>Eukaryota</taxon>
        <taxon>Metazoa</taxon>
        <taxon>Chordata</taxon>
        <taxon>Craniata</taxon>
        <taxon>Vertebrata</taxon>
        <taxon>Euteleostomi</taxon>
        <taxon>Archelosauria</taxon>
        <taxon>Archosauria</taxon>
        <taxon>Crocodylia</taxon>
        <taxon>Alligatoridae</taxon>
        <taxon>Alligatorinae</taxon>
        <taxon>Alligator</taxon>
    </lineage>
</organism>
<dbReference type="InterPro" id="IPR000725">
    <property type="entry name" value="Olfact_rcpt"/>
</dbReference>
<feature type="transmembrane region" description="Helical" evidence="10">
    <location>
        <begin position="16"/>
        <end position="40"/>
    </location>
</feature>
<dbReference type="Gene3D" id="1.20.1070.10">
    <property type="entry name" value="Rhodopsin 7-helix transmembrane proteins"/>
    <property type="match status" value="1"/>
</dbReference>
<name>A0A151MU54_ALLMI</name>
<keyword evidence="7 10" id="KW-0472">Membrane</keyword>
<dbReference type="PROSITE" id="PS00237">
    <property type="entry name" value="G_PROTEIN_RECEP_F1_1"/>
    <property type="match status" value="1"/>
</dbReference>
<feature type="domain" description="G-protein coupled receptors family 1 profile" evidence="11">
    <location>
        <begin position="32"/>
        <end position="282"/>
    </location>
</feature>
<feature type="transmembrane region" description="Helical" evidence="10">
    <location>
        <begin position="93"/>
        <end position="112"/>
    </location>
</feature>
<evidence type="ECO:0000313" key="13">
    <source>
        <dbReference type="Proteomes" id="UP000050525"/>
    </source>
</evidence>
<feature type="transmembrane region" description="Helical" evidence="10">
    <location>
        <begin position="124"/>
        <end position="153"/>
    </location>
</feature>
<dbReference type="Proteomes" id="UP000050525">
    <property type="component" value="Unassembled WGS sequence"/>
</dbReference>
<dbReference type="Pfam" id="PF13853">
    <property type="entry name" value="7tm_4"/>
    <property type="match status" value="1"/>
</dbReference>
<keyword evidence="3 10" id="KW-0716">Sensory transduction</keyword>
<gene>
    <name evidence="12" type="primary">OR10V1</name>
    <name evidence="12" type="ORF">Y1Q_0005069</name>
</gene>
<feature type="transmembrane region" description="Helical" evidence="10">
    <location>
        <begin position="52"/>
        <end position="73"/>
    </location>
</feature>
<dbReference type="PANTHER" id="PTHR26453">
    <property type="entry name" value="OLFACTORY RECEPTOR"/>
    <property type="match status" value="1"/>
</dbReference>
<dbReference type="GO" id="GO:0005886">
    <property type="term" value="C:plasma membrane"/>
    <property type="evidence" value="ECO:0007669"/>
    <property type="project" value="UniProtKB-SubCell"/>
</dbReference>
<sequence>MLFYFRPLSNVPEVQLLIFVAFLLLYLLSLCGNASVMLVVHLDRSLHTPMYFFLANLAAMEFCYSCAIAPLTLASVLSGIKVTISLADCGTQMFLFIFLSSADCLLLAVMAYDRYVAICHPLRYTLIMSWPISVSFVSGSLVLGFLCALQIAILTFRMPFCGTGEINHFFCDIPTVLQLACSDAHVQQAVLFTVSVAELTIPFLLICISYTFIVVAILRINCSSGRHRAFSTCSSHLMVVFLQYGCGGFIYLRPSFHHKPTYSQAVSVVYTFVTPVLNPLIYSMRNKELKDALSRLPRGKMLTQKN</sequence>
<comment type="subcellular location">
    <subcellularLocation>
        <location evidence="1 10">Cell membrane</location>
        <topology evidence="1 10">Multi-pass membrane protein</topology>
    </subcellularLocation>
</comment>
<dbReference type="PROSITE" id="PS50262">
    <property type="entry name" value="G_PROTEIN_RECEP_F1_2"/>
    <property type="match status" value="1"/>
</dbReference>
<evidence type="ECO:0000256" key="8">
    <source>
        <dbReference type="ARBA" id="ARBA00023224"/>
    </source>
</evidence>
<evidence type="ECO:0000256" key="4">
    <source>
        <dbReference type="ARBA" id="ARBA00022692"/>
    </source>
</evidence>
<evidence type="ECO:0000313" key="12">
    <source>
        <dbReference type="EMBL" id="KYO28070.1"/>
    </source>
</evidence>
<proteinExistence type="inferred from homology"/>
<keyword evidence="8 9" id="KW-0807">Transducer</keyword>
<dbReference type="eggNOG" id="ENOG502SKMP">
    <property type="taxonomic scope" value="Eukaryota"/>
</dbReference>
<dbReference type="PRINTS" id="PR00237">
    <property type="entry name" value="GPCRRHODOPSN"/>
</dbReference>
<keyword evidence="6 10" id="KW-1133">Transmembrane helix</keyword>
<evidence type="ECO:0000256" key="7">
    <source>
        <dbReference type="ARBA" id="ARBA00023136"/>
    </source>
</evidence>
<dbReference type="AlphaFoldDB" id="A0A151MU54"/>
<evidence type="ECO:0000256" key="2">
    <source>
        <dbReference type="ARBA" id="ARBA00022475"/>
    </source>
</evidence>
<keyword evidence="9 12" id="KW-0675">Receptor</keyword>
<dbReference type="InterPro" id="IPR000276">
    <property type="entry name" value="GPCR_Rhodpsn"/>
</dbReference>
<dbReference type="GO" id="GO:0004930">
    <property type="term" value="F:G protein-coupled receptor activity"/>
    <property type="evidence" value="ECO:0007669"/>
    <property type="project" value="UniProtKB-KW"/>
</dbReference>
<keyword evidence="13" id="KW-1185">Reference proteome</keyword>
<dbReference type="PRINTS" id="PR00245">
    <property type="entry name" value="OLFACTORYR"/>
</dbReference>
<dbReference type="EMBL" id="AKHW03005047">
    <property type="protein sequence ID" value="KYO28070.1"/>
    <property type="molecule type" value="Genomic_DNA"/>
</dbReference>
<evidence type="ECO:0000256" key="9">
    <source>
        <dbReference type="RuleBase" id="RU000688"/>
    </source>
</evidence>
<dbReference type="InterPro" id="IPR017452">
    <property type="entry name" value="GPCR_Rhodpsn_7TM"/>
</dbReference>
<evidence type="ECO:0000256" key="10">
    <source>
        <dbReference type="RuleBase" id="RU363047"/>
    </source>
</evidence>
<evidence type="ECO:0000256" key="6">
    <source>
        <dbReference type="ARBA" id="ARBA00022989"/>
    </source>
</evidence>
<accession>A0A151MU54</accession>
<feature type="transmembrane region" description="Helical" evidence="10">
    <location>
        <begin position="264"/>
        <end position="282"/>
    </location>
</feature>
<keyword evidence="2 10" id="KW-1003">Cell membrane</keyword>
<comment type="caution">
    <text evidence="12">The sequence shown here is derived from an EMBL/GenBank/DDBJ whole genome shotgun (WGS) entry which is preliminary data.</text>
</comment>
<keyword evidence="9" id="KW-0297">G-protein coupled receptor</keyword>
<feature type="transmembrane region" description="Helical" evidence="10">
    <location>
        <begin position="230"/>
        <end position="252"/>
    </location>
</feature>
<dbReference type="SUPFAM" id="SSF81321">
    <property type="entry name" value="Family A G protein-coupled receptor-like"/>
    <property type="match status" value="1"/>
</dbReference>
<comment type="similarity">
    <text evidence="9">Belongs to the G-protein coupled receptor 1 family.</text>
</comment>